<sequence>MEPFWHPVLEAASLADRPRAVTLLGRRLVLVRLDGVATAFPDTCRHFQAQLSLGSVVRVDGRELLQCNYHGWAFAGDGACARIPQLPAGRCIPKTAGLRRFAVAERHGLIWVCLAEEPRFPIPDFPEEADPRFRKVRLLEEHPMRTSATRMIMGTLDDTHFPWVHEGILGDRAHPEPPLHRVWREGAELIVQYEADQPAGIMTTDMSRPESDAGATVRLTYTDHVGMPNVIRLVKESAAGRYVVWLATSPVDYNLTINFWIFARDYDLAAERDPVYLQMAAHVREQDRPLIESQRPWIVPPFWTQIELPLGPGDLPLIEYQKWIEELGIATAV</sequence>
<dbReference type="GO" id="GO:0051213">
    <property type="term" value="F:dioxygenase activity"/>
    <property type="evidence" value="ECO:0007669"/>
    <property type="project" value="UniProtKB-KW"/>
</dbReference>
<organism evidence="7 8">
    <name type="scientific">Paenirhodobacter hankyongi</name>
    <dbReference type="NCBI Taxonomy" id="2294033"/>
    <lineage>
        <taxon>Bacteria</taxon>
        <taxon>Pseudomonadati</taxon>
        <taxon>Pseudomonadota</taxon>
        <taxon>Alphaproteobacteria</taxon>
        <taxon>Rhodobacterales</taxon>
        <taxon>Rhodobacter group</taxon>
        <taxon>Paenirhodobacter</taxon>
    </lineage>
</organism>
<dbReference type="InterPro" id="IPR017941">
    <property type="entry name" value="Rieske_2Fe-2S"/>
</dbReference>
<keyword evidence="4" id="KW-0408">Iron</keyword>
<dbReference type="CDD" id="cd03469">
    <property type="entry name" value="Rieske_RO_Alpha_N"/>
    <property type="match status" value="1"/>
</dbReference>
<dbReference type="InterPro" id="IPR044043">
    <property type="entry name" value="VanA_C_cat"/>
</dbReference>
<dbReference type="Proteomes" id="UP000279673">
    <property type="component" value="Unassembled WGS sequence"/>
</dbReference>
<dbReference type="PANTHER" id="PTHR21266">
    <property type="entry name" value="IRON-SULFUR DOMAIN CONTAINING PROTEIN"/>
    <property type="match status" value="1"/>
</dbReference>
<keyword evidence="7" id="KW-0223">Dioxygenase</keyword>
<protein>
    <submittedName>
        <fullName evidence="7">Aromatic ring-hydroxylating dioxygenase subunit alpha</fullName>
    </submittedName>
</protein>
<dbReference type="InterPro" id="IPR050584">
    <property type="entry name" value="Cholesterol_7-desaturase"/>
</dbReference>
<dbReference type="Pfam" id="PF19112">
    <property type="entry name" value="VanA_C"/>
    <property type="match status" value="1"/>
</dbReference>
<dbReference type="InterPro" id="IPR036922">
    <property type="entry name" value="Rieske_2Fe-2S_sf"/>
</dbReference>
<evidence type="ECO:0000259" key="6">
    <source>
        <dbReference type="PROSITE" id="PS51296"/>
    </source>
</evidence>
<dbReference type="Gene3D" id="3.90.380.10">
    <property type="entry name" value="Naphthalene 1,2-dioxygenase Alpha Subunit, Chain A, domain 1"/>
    <property type="match status" value="1"/>
</dbReference>
<evidence type="ECO:0000256" key="5">
    <source>
        <dbReference type="ARBA" id="ARBA00023014"/>
    </source>
</evidence>
<dbReference type="GO" id="GO:0051537">
    <property type="term" value="F:2 iron, 2 sulfur cluster binding"/>
    <property type="evidence" value="ECO:0007669"/>
    <property type="project" value="UniProtKB-KW"/>
</dbReference>
<dbReference type="PANTHER" id="PTHR21266:SF60">
    <property type="entry name" value="3-KETOSTEROID-9-ALPHA-MONOOXYGENASE, OXYGENASE COMPONENT"/>
    <property type="match status" value="1"/>
</dbReference>
<dbReference type="Gene3D" id="2.102.10.10">
    <property type="entry name" value="Rieske [2Fe-2S] iron-sulphur domain"/>
    <property type="match status" value="1"/>
</dbReference>
<dbReference type="SUPFAM" id="SSF55961">
    <property type="entry name" value="Bet v1-like"/>
    <property type="match status" value="1"/>
</dbReference>
<dbReference type="AlphaFoldDB" id="A0A421BKC7"/>
<keyword evidence="1" id="KW-0001">2Fe-2S</keyword>
<evidence type="ECO:0000256" key="2">
    <source>
        <dbReference type="ARBA" id="ARBA00022723"/>
    </source>
</evidence>
<evidence type="ECO:0000256" key="4">
    <source>
        <dbReference type="ARBA" id="ARBA00023004"/>
    </source>
</evidence>
<dbReference type="PROSITE" id="PS51296">
    <property type="entry name" value="RIESKE"/>
    <property type="match status" value="1"/>
</dbReference>
<name>A0A421BKC7_9RHOB</name>
<dbReference type="Pfam" id="PF00355">
    <property type="entry name" value="Rieske"/>
    <property type="match status" value="1"/>
</dbReference>
<gene>
    <name evidence="7" type="ORF">DYS74_15960</name>
</gene>
<keyword evidence="2" id="KW-0479">Metal-binding</keyword>
<proteinExistence type="predicted"/>
<dbReference type="GO" id="GO:0046872">
    <property type="term" value="F:metal ion binding"/>
    <property type="evidence" value="ECO:0007669"/>
    <property type="project" value="UniProtKB-KW"/>
</dbReference>
<keyword evidence="3" id="KW-0560">Oxidoreductase</keyword>
<feature type="domain" description="Rieske" evidence="6">
    <location>
        <begin position="5"/>
        <end position="112"/>
    </location>
</feature>
<evidence type="ECO:0000256" key="3">
    <source>
        <dbReference type="ARBA" id="ARBA00023002"/>
    </source>
</evidence>
<reference evidence="7 8" key="1">
    <citation type="submission" date="2018-10" db="EMBL/GenBank/DDBJ databases">
        <title>Rhodobacter sp . BO-81.</title>
        <authorList>
            <person name="Im W.T."/>
        </authorList>
    </citation>
    <scope>NUCLEOTIDE SEQUENCE [LARGE SCALE GENOMIC DNA]</scope>
    <source>
        <strain evidence="7 8">BO-81</strain>
    </source>
</reference>
<keyword evidence="8" id="KW-1185">Reference proteome</keyword>
<accession>A0A421BKC7</accession>
<dbReference type="EMBL" id="RCHI01000019">
    <property type="protein sequence ID" value="RLL62871.1"/>
    <property type="molecule type" value="Genomic_DNA"/>
</dbReference>
<comment type="caution">
    <text evidence="7">The sequence shown here is derived from an EMBL/GenBank/DDBJ whole genome shotgun (WGS) entry which is preliminary data.</text>
</comment>
<evidence type="ECO:0000313" key="7">
    <source>
        <dbReference type="EMBL" id="RLL62871.1"/>
    </source>
</evidence>
<dbReference type="SUPFAM" id="SSF50022">
    <property type="entry name" value="ISP domain"/>
    <property type="match status" value="1"/>
</dbReference>
<evidence type="ECO:0000256" key="1">
    <source>
        <dbReference type="ARBA" id="ARBA00022714"/>
    </source>
</evidence>
<keyword evidence="5" id="KW-0411">Iron-sulfur</keyword>
<evidence type="ECO:0000313" key="8">
    <source>
        <dbReference type="Proteomes" id="UP000279673"/>
    </source>
</evidence>